<dbReference type="InterPro" id="IPR000160">
    <property type="entry name" value="GGDEF_dom"/>
</dbReference>
<reference evidence="5" key="1">
    <citation type="journal article" date="2023" name="Microbiol Resour">
        <title>Genome Sequences of Rhodoplanes serenus and Two Thermotolerant Strains, Rhodoplanes tepidamans and 'Rhodoplanes cryptolactis,' Further Refine the Genus.</title>
        <authorList>
            <person name="Rayyan A.A."/>
            <person name="Kyndt J.A."/>
        </authorList>
    </citation>
    <scope>NUCLEOTIDE SEQUENCE</scope>
    <source>
        <strain evidence="5">DSM 9987</strain>
    </source>
</reference>
<dbReference type="SUPFAM" id="SSF55073">
    <property type="entry name" value="Nucleotide cyclase"/>
    <property type="match status" value="1"/>
</dbReference>
<dbReference type="NCBIfam" id="TIGR00254">
    <property type="entry name" value="GGDEF"/>
    <property type="match status" value="1"/>
</dbReference>
<dbReference type="RefSeq" id="WP_272780228.1">
    <property type="nucleotide sequence ID" value="NZ_JAQQLI010000071.1"/>
</dbReference>
<evidence type="ECO:0000256" key="1">
    <source>
        <dbReference type="ARBA" id="ARBA00012528"/>
    </source>
</evidence>
<comment type="caution">
    <text evidence="5">The sequence shown here is derived from an EMBL/GenBank/DDBJ whole genome shotgun (WGS) entry which is preliminary data.</text>
</comment>
<protein>
    <recommendedName>
        <fullName evidence="1">diguanylate cyclase</fullName>
        <ecNumber evidence="1">2.7.7.65</ecNumber>
    </recommendedName>
</protein>
<dbReference type="EMBL" id="JAQQLI010000071">
    <property type="protein sequence ID" value="MDC7789402.1"/>
    <property type="molecule type" value="Genomic_DNA"/>
</dbReference>
<evidence type="ECO:0000313" key="5">
    <source>
        <dbReference type="EMBL" id="MDC7789402.1"/>
    </source>
</evidence>
<accession>A0ABT5JIG7</accession>
<evidence type="ECO:0000259" key="4">
    <source>
        <dbReference type="PROSITE" id="PS50887"/>
    </source>
</evidence>
<dbReference type="PANTHER" id="PTHR45138">
    <property type="entry name" value="REGULATORY COMPONENTS OF SENSORY TRANSDUCTION SYSTEM"/>
    <property type="match status" value="1"/>
</dbReference>
<dbReference type="InterPro" id="IPR050469">
    <property type="entry name" value="Diguanylate_Cyclase"/>
</dbReference>
<feature type="transmembrane region" description="Helical" evidence="3">
    <location>
        <begin position="195"/>
        <end position="216"/>
    </location>
</feature>
<keyword evidence="5" id="KW-0808">Transferase</keyword>
<feature type="transmembrane region" description="Helical" evidence="3">
    <location>
        <begin position="12"/>
        <end position="31"/>
    </location>
</feature>
<organism evidence="5 6">
    <name type="scientific">Rhodoplanes tepidamans</name>
    <name type="common">Rhodoplanes cryptolactis</name>
    <dbReference type="NCBI Taxonomy" id="200616"/>
    <lineage>
        <taxon>Bacteria</taxon>
        <taxon>Pseudomonadati</taxon>
        <taxon>Pseudomonadota</taxon>
        <taxon>Alphaproteobacteria</taxon>
        <taxon>Hyphomicrobiales</taxon>
        <taxon>Nitrobacteraceae</taxon>
        <taxon>Rhodoplanes</taxon>
    </lineage>
</organism>
<gene>
    <name evidence="5" type="ORF">PQJ73_27290</name>
</gene>
<feature type="transmembrane region" description="Helical" evidence="3">
    <location>
        <begin position="93"/>
        <end position="114"/>
    </location>
</feature>
<dbReference type="Pfam" id="PF00990">
    <property type="entry name" value="GGDEF"/>
    <property type="match status" value="1"/>
</dbReference>
<reference evidence="5" key="2">
    <citation type="submission" date="2023-02" db="EMBL/GenBank/DDBJ databases">
        <authorList>
            <person name="Rayyan A."/>
            <person name="Meyer T."/>
            <person name="Kyndt J.A."/>
        </authorList>
    </citation>
    <scope>NUCLEOTIDE SEQUENCE</scope>
    <source>
        <strain evidence="5">DSM 9987</strain>
    </source>
</reference>
<keyword evidence="6" id="KW-1185">Reference proteome</keyword>
<name>A0ABT5JIG7_RHOTP</name>
<keyword evidence="5" id="KW-0548">Nucleotidyltransferase</keyword>
<dbReference type="PANTHER" id="PTHR45138:SF9">
    <property type="entry name" value="DIGUANYLATE CYCLASE DGCM-RELATED"/>
    <property type="match status" value="1"/>
</dbReference>
<comment type="catalytic activity">
    <reaction evidence="2">
        <text>2 GTP = 3',3'-c-di-GMP + 2 diphosphate</text>
        <dbReference type="Rhea" id="RHEA:24898"/>
        <dbReference type="ChEBI" id="CHEBI:33019"/>
        <dbReference type="ChEBI" id="CHEBI:37565"/>
        <dbReference type="ChEBI" id="CHEBI:58805"/>
        <dbReference type="EC" id="2.7.7.65"/>
    </reaction>
</comment>
<dbReference type="PROSITE" id="PS50887">
    <property type="entry name" value="GGDEF"/>
    <property type="match status" value="1"/>
</dbReference>
<dbReference type="InterPro" id="IPR029787">
    <property type="entry name" value="Nucleotide_cyclase"/>
</dbReference>
<feature type="transmembrane region" description="Helical" evidence="3">
    <location>
        <begin position="67"/>
        <end position="86"/>
    </location>
</feature>
<feature type="transmembrane region" description="Helical" evidence="3">
    <location>
        <begin position="38"/>
        <end position="61"/>
    </location>
</feature>
<dbReference type="CDD" id="cd01949">
    <property type="entry name" value="GGDEF"/>
    <property type="match status" value="1"/>
</dbReference>
<feature type="transmembrane region" description="Helical" evidence="3">
    <location>
        <begin position="153"/>
        <end position="175"/>
    </location>
</feature>
<keyword evidence="3" id="KW-0472">Membrane</keyword>
<dbReference type="EC" id="2.7.7.65" evidence="1"/>
<dbReference type="InterPro" id="IPR043128">
    <property type="entry name" value="Rev_trsase/Diguanyl_cyclase"/>
</dbReference>
<dbReference type="GO" id="GO:0052621">
    <property type="term" value="F:diguanylate cyclase activity"/>
    <property type="evidence" value="ECO:0007669"/>
    <property type="project" value="UniProtKB-EC"/>
</dbReference>
<sequence length="417" mass="44953">MDGSVVRVTLSLIAPGILFLFGMAFLGAWLIDRSRPYLLVLAGACAAFTLGAVSQILWLPAASGPNAMLSGALYTTAVLMAAEGILSRAGKHVGWGPAVVVLVGVMALLGYFFYVDRNLLARVYIQNFGYGLVFLVTALRLTALARGRVVDRLLFWILLVFALHFVPRTVLTIGVSAPQGPLAFAASPFWQTLQLSLALFGVGLALTLLAAAWTDVIDDMRHERDMDALTGVFNRRGFEDRVAARFDRRETPASLLLCDLDHFKKINDTLGHAGGDAVLRQVGRLLRGTARRDDVVGRLGGEEFAVFLPGTRLADAYECAERLRTTIAQHPFALAGGTRRVTASFGVAEAEPDETWDSLCRRADLRLYESKRDGRDRTTASAGSRRGTASDAELAAVARVAMDGFDARPAGRDGPGA</sequence>
<evidence type="ECO:0000313" key="6">
    <source>
        <dbReference type="Proteomes" id="UP001165652"/>
    </source>
</evidence>
<feature type="domain" description="GGDEF" evidence="4">
    <location>
        <begin position="251"/>
        <end position="383"/>
    </location>
</feature>
<dbReference type="Proteomes" id="UP001165652">
    <property type="component" value="Unassembled WGS sequence"/>
</dbReference>
<keyword evidence="3" id="KW-1133">Transmembrane helix</keyword>
<evidence type="ECO:0000256" key="2">
    <source>
        <dbReference type="ARBA" id="ARBA00034247"/>
    </source>
</evidence>
<dbReference type="SMART" id="SM00267">
    <property type="entry name" value="GGDEF"/>
    <property type="match status" value="1"/>
</dbReference>
<keyword evidence="3" id="KW-0812">Transmembrane</keyword>
<evidence type="ECO:0000256" key="3">
    <source>
        <dbReference type="SAM" id="Phobius"/>
    </source>
</evidence>
<feature type="transmembrane region" description="Helical" evidence="3">
    <location>
        <begin position="120"/>
        <end position="141"/>
    </location>
</feature>
<dbReference type="Gene3D" id="3.30.70.270">
    <property type="match status" value="1"/>
</dbReference>
<proteinExistence type="predicted"/>